<dbReference type="OrthoDB" id="3196343at2"/>
<evidence type="ECO:0000256" key="1">
    <source>
        <dbReference type="SAM" id="MobiDB-lite"/>
    </source>
</evidence>
<dbReference type="PANTHER" id="PTHR10030">
    <property type="entry name" value="ALPHA-L-FUCOSIDASE"/>
    <property type="match status" value="1"/>
</dbReference>
<organism evidence="3 4">
    <name type="scientific">Streptomyces spectabilis</name>
    <dbReference type="NCBI Taxonomy" id="68270"/>
    <lineage>
        <taxon>Bacteria</taxon>
        <taxon>Bacillati</taxon>
        <taxon>Actinomycetota</taxon>
        <taxon>Actinomycetes</taxon>
        <taxon>Kitasatosporales</taxon>
        <taxon>Streptomycetaceae</taxon>
        <taxon>Streptomyces</taxon>
    </lineage>
</organism>
<dbReference type="AlphaFoldDB" id="A0A5P2XH37"/>
<accession>A0A5P2XH37</accession>
<dbReference type="InterPro" id="IPR008979">
    <property type="entry name" value="Galactose-bd-like_sf"/>
</dbReference>
<dbReference type="PANTHER" id="PTHR10030:SF37">
    <property type="entry name" value="ALPHA-L-FUCOSIDASE-RELATED"/>
    <property type="match status" value="1"/>
</dbReference>
<keyword evidence="2" id="KW-1133">Transmembrane helix</keyword>
<keyword evidence="2" id="KW-0812">Transmembrane</keyword>
<evidence type="ECO:0000256" key="2">
    <source>
        <dbReference type="SAM" id="Phobius"/>
    </source>
</evidence>
<feature type="compositionally biased region" description="Basic residues" evidence="1">
    <location>
        <begin position="1"/>
        <end position="10"/>
    </location>
</feature>
<feature type="region of interest" description="Disordered" evidence="1">
    <location>
        <begin position="1"/>
        <end position="36"/>
    </location>
</feature>
<dbReference type="GO" id="GO:0004560">
    <property type="term" value="F:alpha-L-fucosidase activity"/>
    <property type="evidence" value="ECO:0007669"/>
    <property type="project" value="InterPro"/>
</dbReference>
<name>A0A5P2XH37_STRST</name>
<evidence type="ECO:0000313" key="4">
    <source>
        <dbReference type="Proteomes" id="UP000326505"/>
    </source>
</evidence>
<protein>
    <submittedName>
        <fullName evidence="3">Alpha-L-fucosidase</fullName>
    </submittedName>
</protein>
<feature type="transmembrane region" description="Helical" evidence="2">
    <location>
        <begin position="42"/>
        <end position="60"/>
    </location>
</feature>
<dbReference type="GO" id="GO:0016139">
    <property type="term" value="P:glycoside catabolic process"/>
    <property type="evidence" value="ECO:0007669"/>
    <property type="project" value="TreeGrafter"/>
</dbReference>
<dbReference type="InterPro" id="IPR000933">
    <property type="entry name" value="Glyco_hydro_29"/>
</dbReference>
<dbReference type="GO" id="GO:0006004">
    <property type="term" value="P:fucose metabolic process"/>
    <property type="evidence" value="ECO:0007669"/>
    <property type="project" value="TreeGrafter"/>
</dbReference>
<reference evidence="3 4" key="1">
    <citation type="submission" date="2017-09" db="EMBL/GenBank/DDBJ databases">
        <authorList>
            <person name="Lee N."/>
            <person name="Cho B.-K."/>
        </authorList>
    </citation>
    <scope>NUCLEOTIDE SEQUENCE [LARGE SCALE GENOMIC DNA]</scope>
    <source>
        <strain evidence="3 4">ATCC 27465</strain>
    </source>
</reference>
<evidence type="ECO:0000313" key="3">
    <source>
        <dbReference type="EMBL" id="QEV62475.1"/>
    </source>
</evidence>
<dbReference type="KEGG" id="sspb:CP982_30220"/>
<keyword evidence="2" id="KW-0472">Membrane</keyword>
<dbReference type="EMBL" id="CP023690">
    <property type="protein sequence ID" value="QEV62475.1"/>
    <property type="molecule type" value="Genomic_DNA"/>
</dbReference>
<proteinExistence type="predicted"/>
<dbReference type="Gene3D" id="2.60.120.260">
    <property type="entry name" value="Galactose-binding domain-like"/>
    <property type="match status" value="1"/>
</dbReference>
<dbReference type="Gene3D" id="3.20.20.80">
    <property type="entry name" value="Glycosidases"/>
    <property type="match status" value="1"/>
</dbReference>
<sequence length="633" mass="71013">MFRAKQRNRRSSPPPRRRVADGDSSDETGAPRSESLMRRGGALPLWAAVLSLLSGLLLVGTGTGTARPAPPAADPPRQQPLRNATAGLFLHWGMFTSPKHYDCAAWEKAVTDSGWTPEYWVDEARKLDASYIVLATFHSRLGYARPWPSKIPGSCSTRRDFLGELIAAGEAKGVRTILYMTDDPKWHDEQGVETLDSAAYSAHKGRDVDLTTRPGFGEFSYDNFFEVMADQPKLSGFWIDNDNEYWERHRLYEQIRERRPDLTLSNNNEDTPIMDMVSHEQKTGMTPAYDQPSAIWTPMPRLTESCYKVPSTGAWWYDGQDRPVDTGLNVGRYVANAGTSIKSLMDLQAMVDGRFPPQQQKFTDFMKDYLPPIRESLHGVHGGGYAHGGMQPGAWNDGAYGYVTVSRARPTTQYVHVTTRPTTGDRVRLRDNGHRVTAVSDLRTGARLPYDQRDGRLTIRSIEDWDAYDTVLKVETAKDRYGVYPTGSVTADEPRLTDGDFTTYTDNQGTLPVSFTLDLGGRRKAAYLGVNQREWSPTHNRSTFGRPEDSARIKDYTVSASDDGRRWRQVAAGVLESARGIRFIDLGDGPDGLKARYLKLDVSTTWSAPSAPNFHRRLRIDEIQVGHDHVRSR</sequence>
<gene>
    <name evidence="3" type="ORF">CP982_30220</name>
</gene>
<dbReference type="Proteomes" id="UP000326505">
    <property type="component" value="Chromosome"/>
</dbReference>
<dbReference type="SUPFAM" id="SSF49785">
    <property type="entry name" value="Galactose-binding domain-like"/>
    <property type="match status" value="1"/>
</dbReference>
<dbReference type="SUPFAM" id="SSF51445">
    <property type="entry name" value="(Trans)glycosidases"/>
    <property type="match status" value="1"/>
</dbReference>
<dbReference type="InterPro" id="IPR017853">
    <property type="entry name" value="GH"/>
</dbReference>
<dbReference type="GO" id="GO:0005764">
    <property type="term" value="C:lysosome"/>
    <property type="evidence" value="ECO:0007669"/>
    <property type="project" value="TreeGrafter"/>
</dbReference>